<dbReference type="InterPro" id="IPR001789">
    <property type="entry name" value="Sig_transdc_resp-reg_receiver"/>
</dbReference>
<feature type="modified residue" description="4-aspartylphosphate" evidence="2">
    <location>
        <position position="77"/>
    </location>
</feature>
<dbReference type="GO" id="GO:0006355">
    <property type="term" value="P:regulation of DNA-templated transcription"/>
    <property type="evidence" value="ECO:0007669"/>
    <property type="project" value="TreeGrafter"/>
</dbReference>
<proteinExistence type="predicted"/>
<evidence type="ECO:0000259" key="3">
    <source>
        <dbReference type="PROSITE" id="PS50110"/>
    </source>
</evidence>
<accession>A0A146G5M5</accession>
<dbReference type="Pfam" id="PF04397">
    <property type="entry name" value="LytTR"/>
    <property type="match status" value="1"/>
</dbReference>
<organism evidence="5 6">
    <name type="scientific">Terrimicrobium sacchariphilum</name>
    <dbReference type="NCBI Taxonomy" id="690879"/>
    <lineage>
        <taxon>Bacteria</taxon>
        <taxon>Pseudomonadati</taxon>
        <taxon>Verrucomicrobiota</taxon>
        <taxon>Terrimicrobiia</taxon>
        <taxon>Terrimicrobiales</taxon>
        <taxon>Terrimicrobiaceae</taxon>
        <taxon>Terrimicrobium</taxon>
    </lineage>
</organism>
<dbReference type="PANTHER" id="PTHR48111:SF69">
    <property type="entry name" value="RESPONSE REGULATOR RECEIVER"/>
    <property type="match status" value="1"/>
</dbReference>
<evidence type="ECO:0000256" key="2">
    <source>
        <dbReference type="PROSITE-ProRule" id="PRU00169"/>
    </source>
</evidence>
<dbReference type="PROSITE" id="PS50930">
    <property type="entry name" value="HTH_LYTTR"/>
    <property type="match status" value="1"/>
</dbReference>
<dbReference type="FunCoup" id="A0A146G5M5">
    <property type="interactions" value="63"/>
</dbReference>
<dbReference type="PROSITE" id="PS50110">
    <property type="entry name" value="RESPONSE_REGULATORY"/>
    <property type="match status" value="1"/>
</dbReference>
<reference evidence="6" key="1">
    <citation type="journal article" date="2017" name="Genome Announc.">
        <title>Draft Genome Sequence of Terrimicrobium sacchariphilum NM-5T, a Facultative Anaerobic Soil Bacterium of the Class Spartobacteria.</title>
        <authorList>
            <person name="Qiu Y.L."/>
            <person name="Tourlousse D.M."/>
            <person name="Matsuura N."/>
            <person name="Ohashi A."/>
            <person name="Sekiguchi Y."/>
        </authorList>
    </citation>
    <scope>NUCLEOTIDE SEQUENCE [LARGE SCALE GENOMIC DNA]</scope>
    <source>
        <strain evidence="6">NM-5</strain>
    </source>
</reference>
<dbReference type="Gene3D" id="3.40.50.2300">
    <property type="match status" value="1"/>
</dbReference>
<dbReference type="Proteomes" id="UP000076023">
    <property type="component" value="Unassembled WGS sequence"/>
</dbReference>
<sequence>MNSPVTVTHPSAEMTTPVASAHGPIRVMLIDDERLARQGLRELLHEFSDVEIVGEADTAASAVAQIPSLSPDVIFLDIRLPGGDGFNVLESLDRVPLVVFVTAYSDYATQAFDVEAVDYLLKPVRRSRLEETLRRIRSEIGSGDQPPYALSDRICLRTPERTIIAPLSNLISLKAEGDFTRVAVAELSPLLICQTLGIYERTLPSPPFVRVDRSLILNLNRLSSVEISPSRGARVFMEGAEEPIPVGRTGLRRLRAALPQHLSGIPETES</sequence>
<dbReference type="InterPro" id="IPR011006">
    <property type="entry name" value="CheY-like_superfamily"/>
</dbReference>
<evidence type="ECO:0000259" key="4">
    <source>
        <dbReference type="PROSITE" id="PS50930"/>
    </source>
</evidence>
<dbReference type="STRING" id="690879.TSACC_21093"/>
<feature type="domain" description="HTH LytTR-type" evidence="4">
    <location>
        <begin position="154"/>
        <end position="260"/>
    </location>
</feature>
<name>A0A146G5M5_TERSA</name>
<dbReference type="GO" id="GO:0000156">
    <property type="term" value="F:phosphorelay response regulator activity"/>
    <property type="evidence" value="ECO:0007669"/>
    <property type="project" value="TreeGrafter"/>
</dbReference>
<dbReference type="InterPro" id="IPR039420">
    <property type="entry name" value="WalR-like"/>
</dbReference>
<keyword evidence="6" id="KW-1185">Reference proteome</keyword>
<dbReference type="SMART" id="SM00448">
    <property type="entry name" value="REC"/>
    <property type="match status" value="1"/>
</dbReference>
<evidence type="ECO:0000313" key="6">
    <source>
        <dbReference type="Proteomes" id="UP000076023"/>
    </source>
</evidence>
<dbReference type="InterPro" id="IPR007492">
    <property type="entry name" value="LytTR_DNA-bd_dom"/>
</dbReference>
<protein>
    <submittedName>
        <fullName evidence="5">Two-component system, LytT family</fullName>
    </submittedName>
</protein>
<dbReference type="SMART" id="SM00850">
    <property type="entry name" value="LytTR"/>
    <property type="match status" value="1"/>
</dbReference>
<dbReference type="InParanoid" id="A0A146G5M5"/>
<dbReference type="PANTHER" id="PTHR48111">
    <property type="entry name" value="REGULATOR OF RPOS"/>
    <property type="match status" value="1"/>
</dbReference>
<gene>
    <name evidence="5" type="ORF">TSACC_21093</name>
</gene>
<dbReference type="RefSeq" id="WP_084400249.1">
    <property type="nucleotide sequence ID" value="NZ_BDCO01000002.1"/>
</dbReference>
<dbReference type="AlphaFoldDB" id="A0A146G5M5"/>
<dbReference type="EMBL" id="BDCO01000002">
    <property type="protein sequence ID" value="GAT32693.1"/>
    <property type="molecule type" value="Genomic_DNA"/>
</dbReference>
<dbReference type="Pfam" id="PF00072">
    <property type="entry name" value="Response_reg"/>
    <property type="match status" value="1"/>
</dbReference>
<evidence type="ECO:0000313" key="5">
    <source>
        <dbReference type="EMBL" id="GAT32693.1"/>
    </source>
</evidence>
<keyword evidence="1" id="KW-0238">DNA-binding</keyword>
<dbReference type="GO" id="GO:0000976">
    <property type="term" value="F:transcription cis-regulatory region binding"/>
    <property type="evidence" value="ECO:0007669"/>
    <property type="project" value="TreeGrafter"/>
</dbReference>
<dbReference type="OrthoDB" id="236568at2"/>
<dbReference type="Gene3D" id="2.40.50.1020">
    <property type="entry name" value="LytTr DNA-binding domain"/>
    <property type="match status" value="1"/>
</dbReference>
<comment type="caution">
    <text evidence="5">The sequence shown here is derived from an EMBL/GenBank/DDBJ whole genome shotgun (WGS) entry which is preliminary data.</text>
</comment>
<dbReference type="SUPFAM" id="SSF52172">
    <property type="entry name" value="CheY-like"/>
    <property type="match status" value="1"/>
</dbReference>
<keyword evidence="2" id="KW-0597">Phosphoprotein</keyword>
<evidence type="ECO:0000256" key="1">
    <source>
        <dbReference type="ARBA" id="ARBA00023125"/>
    </source>
</evidence>
<dbReference type="GO" id="GO:0032993">
    <property type="term" value="C:protein-DNA complex"/>
    <property type="evidence" value="ECO:0007669"/>
    <property type="project" value="TreeGrafter"/>
</dbReference>
<dbReference type="GO" id="GO:0005829">
    <property type="term" value="C:cytosol"/>
    <property type="evidence" value="ECO:0007669"/>
    <property type="project" value="TreeGrafter"/>
</dbReference>
<feature type="domain" description="Response regulatory" evidence="3">
    <location>
        <begin position="26"/>
        <end position="137"/>
    </location>
</feature>